<dbReference type="EMBL" id="JAAGAX010000511">
    <property type="protein sequence ID" value="KAF2282119.1"/>
    <property type="molecule type" value="Genomic_DNA"/>
</dbReference>
<keyword evidence="9" id="KW-0143">Chaperone</keyword>
<dbReference type="InterPro" id="IPR014729">
    <property type="entry name" value="Rossmann-like_a/b/a_fold"/>
</dbReference>
<evidence type="ECO:0000256" key="10">
    <source>
        <dbReference type="ARBA" id="ARBA00030268"/>
    </source>
</evidence>
<dbReference type="AlphaFoldDB" id="A0A6A6K3Y0"/>
<evidence type="ECO:0000313" key="14">
    <source>
        <dbReference type="EMBL" id="KAF2282119.1"/>
    </source>
</evidence>
<dbReference type="InterPro" id="IPR000740">
    <property type="entry name" value="GrpE"/>
</dbReference>
<dbReference type="Gene3D" id="3.40.50.620">
    <property type="entry name" value="HUPs"/>
    <property type="match status" value="1"/>
</dbReference>
<reference evidence="14 15" key="1">
    <citation type="journal article" date="2020" name="Mol. Plant">
        <title>The Chromosome-Based Rubber Tree Genome Provides New Insights into Spurge Genome Evolution and Rubber Biosynthesis.</title>
        <authorList>
            <person name="Liu J."/>
            <person name="Shi C."/>
            <person name="Shi C.C."/>
            <person name="Li W."/>
            <person name="Zhang Q.J."/>
            <person name="Zhang Y."/>
            <person name="Li K."/>
            <person name="Lu H.F."/>
            <person name="Shi C."/>
            <person name="Zhu S.T."/>
            <person name="Xiao Z.Y."/>
            <person name="Nan H."/>
            <person name="Yue Y."/>
            <person name="Zhu X.G."/>
            <person name="Wu Y."/>
            <person name="Hong X.N."/>
            <person name="Fan G.Y."/>
            <person name="Tong Y."/>
            <person name="Zhang D."/>
            <person name="Mao C.L."/>
            <person name="Liu Y.L."/>
            <person name="Hao S.J."/>
            <person name="Liu W.Q."/>
            <person name="Lv M.Q."/>
            <person name="Zhang H.B."/>
            <person name="Liu Y."/>
            <person name="Hu-Tang G.R."/>
            <person name="Wang J.P."/>
            <person name="Wang J.H."/>
            <person name="Sun Y.H."/>
            <person name="Ni S.B."/>
            <person name="Chen W.B."/>
            <person name="Zhang X.C."/>
            <person name="Jiao Y.N."/>
            <person name="Eichler E.E."/>
            <person name="Li G.H."/>
            <person name="Liu X."/>
            <person name="Gao L.Z."/>
        </authorList>
    </citation>
    <scope>NUCLEOTIDE SEQUENCE [LARGE SCALE GENOMIC DNA]</scope>
    <source>
        <strain evidence="15">cv. GT1</strain>
        <tissue evidence="14">Leaf</tissue>
    </source>
</reference>
<dbReference type="GO" id="GO:0006436">
    <property type="term" value="P:tryptophanyl-tRNA aminoacylation"/>
    <property type="evidence" value="ECO:0007669"/>
    <property type="project" value="InterPro"/>
</dbReference>
<comment type="similarity">
    <text evidence="1 11">Belongs to the class-I aminoacyl-tRNA synthetase family.</text>
</comment>
<evidence type="ECO:0000256" key="11">
    <source>
        <dbReference type="RuleBase" id="RU363036"/>
    </source>
</evidence>
<evidence type="ECO:0000256" key="6">
    <source>
        <dbReference type="ARBA" id="ARBA00022840"/>
    </source>
</evidence>
<evidence type="ECO:0000256" key="1">
    <source>
        <dbReference type="ARBA" id="ARBA00005594"/>
    </source>
</evidence>
<keyword evidence="4 11" id="KW-0436">Ligase</keyword>
<dbReference type="InterPro" id="IPR013805">
    <property type="entry name" value="GrpE_CC"/>
</dbReference>
<gene>
    <name evidence="14" type="ORF">GH714_042943</name>
</gene>
<dbReference type="Gene3D" id="1.10.240.10">
    <property type="entry name" value="Tyrosyl-Transfer RNA Synthetase"/>
    <property type="match status" value="1"/>
</dbReference>
<dbReference type="GO" id="GO:0005739">
    <property type="term" value="C:mitochondrion"/>
    <property type="evidence" value="ECO:0007669"/>
    <property type="project" value="TreeGrafter"/>
</dbReference>
<dbReference type="InterPro" id="IPR002306">
    <property type="entry name" value="Trp-tRNA-ligase"/>
</dbReference>
<evidence type="ECO:0000256" key="9">
    <source>
        <dbReference type="ARBA" id="ARBA00023186"/>
    </source>
</evidence>
<dbReference type="EC" id="6.1.1.2" evidence="3"/>
<proteinExistence type="inferred from homology"/>
<feature type="coiled-coil region" evidence="12">
    <location>
        <begin position="57"/>
        <end position="128"/>
    </location>
</feature>
<keyword evidence="6 11" id="KW-0067">ATP-binding</keyword>
<dbReference type="GO" id="GO:0005524">
    <property type="term" value="F:ATP binding"/>
    <property type="evidence" value="ECO:0007669"/>
    <property type="project" value="UniProtKB-KW"/>
</dbReference>
<evidence type="ECO:0000256" key="2">
    <source>
        <dbReference type="ARBA" id="ARBA00009054"/>
    </source>
</evidence>
<sequence length="470" mass="51038">MAEERHVDPKQQQEGVAPAGSGDGAPPKGAPDPTAGRKQGPAGKFAAGVGGKVQQRVAADSLELEKLRTEVEHLRNQLRLAVADSKNLKRLVQKEVEEARTLSISEFVRDLIASCDNLEASLKNLSDDDNVHAGVKMTWDSLISTLGGHGVSRVSPLGEQFDPRFHKAVTQAVDDSKPAVDLHALTAGNVPATVLHSRSVSLLATYIACGIDPEKSVLFVQSSVPEHSELCWILGCVTPMGWLNRMTQFKDKSRSGSTPNMGLYGYPVLMAADILLYKADLVPVGDDQMQHIELTQDIARAFNATHQVDYFPVPKPLSLDNSARIMSLRDGRKKMSKSDASDAARINLDDDDDSIVQKIMRATTDSIRGLSLEGLDERPEMHNLVNIFAVLSGMTKAEVCNEFAASGTKEFKEALAGLLVQTISPIRERIRELVRDAAYMDKIINAGNGAARVLAGRHIAEIKKIIGLVR</sequence>
<dbReference type="PRINTS" id="PR01039">
    <property type="entry name" value="TRNASYNTHTRP"/>
</dbReference>
<accession>A0A6A6K3Y0</accession>
<dbReference type="Pfam" id="PF01025">
    <property type="entry name" value="GrpE"/>
    <property type="match status" value="1"/>
</dbReference>
<evidence type="ECO:0000256" key="7">
    <source>
        <dbReference type="ARBA" id="ARBA00022917"/>
    </source>
</evidence>
<dbReference type="Gene3D" id="3.90.20.20">
    <property type="match status" value="1"/>
</dbReference>
<evidence type="ECO:0000256" key="3">
    <source>
        <dbReference type="ARBA" id="ARBA00013161"/>
    </source>
</evidence>
<evidence type="ECO:0000313" key="15">
    <source>
        <dbReference type="Proteomes" id="UP000467840"/>
    </source>
</evidence>
<dbReference type="SUPFAM" id="SSF58014">
    <property type="entry name" value="Coiled-coil domain of nucleotide exchange factor GrpE"/>
    <property type="match status" value="1"/>
</dbReference>
<dbReference type="InterPro" id="IPR050203">
    <property type="entry name" value="Trp-tRNA_synthetase"/>
</dbReference>
<organism evidence="14 15">
    <name type="scientific">Hevea brasiliensis</name>
    <name type="common">Para rubber tree</name>
    <name type="synonym">Siphonia brasiliensis</name>
    <dbReference type="NCBI Taxonomy" id="3981"/>
    <lineage>
        <taxon>Eukaryota</taxon>
        <taxon>Viridiplantae</taxon>
        <taxon>Streptophyta</taxon>
        <taxon>Embryophyta</taxon>
        <taxon>Tracheophyta</taxon>
        <taxon>Spermatophyta</taxon>
        <taxon>Magnoliopsida</taxon>
        <taxon>eudicotyledons</taxon>
        <taxon>Gunneridae</taxon>
        <taxon>Pentapetalae</taxon>
        <taxon>rosids</taxon>
        <taxon>fabids</taxon>
        <taxon>Malpighiales</taxon>
        <taxon>Euphorbiaceae</taxon>
        <taxon>Crotonoideae</taxon>
        <taxon>Micrandreae</taxon>
        <taxon>Hevea</taxon>
    </lineage>
</organism>
<name>A0A6A6K3Y0_HEVBR</name>
<dbReference type="PANTHER" id="PTHR43766:SF1">
    <property type="entry name" value="TRYPTOPHAN--TRNA LIGASE, MITOCHONDRIAL"/>
    <property type="match status" value="1"/>
</dbReference>
<dbReference type="CDD" id="cd00806">
    <property type="entry name" value="TrpRS_core"/>
    <property type="match status" value="1"/>
</dbReference>
<comment type="similarity">
    <text evidence="2">Belongs to the GrpE family.</text>
</comment>
<keyword evidence="12" id="KW-0175">Coiled coil</keyword>
<evidence type="ECO:0000256" key="4">
    <source>
        <dbReference type="ARBA" id="ARBA00022598"/>
    </source>
</evidence>
<dbReference type="SUPFAM" id="SSF52374">
    <property type="entry name" value="Nucleotidylyl transferase"/>
    <property type="match status" value="1"/>
</dbReference>
<dbReference type="CDD" id="cd00446">
    <property type="entry name" value="GrpE"/>
    <property type="match status" value="1"/>
</dbReference>
<comment type="caution">
    <text evidence="14">The sequence shown here is derived from an EMBL/GenBank/DDBJ whole genome shotgun (WGS) entry which is preliminary data.</text>
</comment>
<dbReference type="GO" id="GO:0051087">
    <property type="term" value="F:protein-folding chaperone binding"/>
    <property type="evidence" value="ECO:0007669"/>
    <property type="project" value="InterPro"/>
</dbReference>
<keyword evidence="15" id="KW-1185">Reference proteome</keyword>
<protein>
    <recommendedName>
        <fullName evidence="3">tryptophan--tRNA ligase</fullName>
        <ecNumber evidence="3">6.1.1.2</ecNumber>
    </recommendedName>
    <alternativeName>
        <fullName evidence="10">Tryptophanyl-tRNA synthetase</fullName>
    </alternativeName>
</protein>
<dbReference type="PANTHER" id="PTHR43766">
    <property type="entry name" value="TRYPTOPHAN--TRNA LIGASE, MITOCHONDRIAL"/>
    <property type="match status" value="1"/>
</dbReference>
<feature type="compositionally biased region" description="Basic and acidic residues" evidence="13">
    <location>
        <begin position="1"/>
        <end position="11"/>
    </location>
</feature>
<dbReference type="GO" id="GO:0004830">
    <property type="term" value="F:tryptophan-tRNA ligase activity"/>
    <property type="evidence" value="ECO:0007669"/>
    <property type="project" value="UniProtKB-EC"/>
</dbReference>
<dbReference type="Pfam" id="PF00579">
    <property type="entry name" value="tRNA-synt_1b"/>
    <property type="match status" value="1"/>
</dbReference>
<dbReference type="GO" id="GO:0042803">
    <property type="term" value="F:protein homodimerization activity"/>
    <property type="evidence" value="ECO:0007669"/>
    <property type="project" value="InterPro"/>
</dbReference>
<evidence type="ECO:0000256" key="5">
    <source>
        <dbReference type="ARBA" id="ARBA00022741"/>
    </source>
</evidence>
<dbReference type="NCBIfam" id="TIGR00233">
    <property type="entry name" value="trpS"/>
    <property type="match status" value="1"/>
</dbReference>
<dbReference type="GO" id="GO:0000774">
    <property type="term" value="F:adenyl-nucleotide exchange factor activity"/>
    <property type="evidence" value="ECO:0007669"/>
    <property type="project" value="InterPro"/>
</dbReference>
<keyword evidence="7 11" id="KW-0648">Protein biosynthesis</keyword>
<dbReference type="HAMAP" id="MF_01151">
    <property type="entry name" value="GrpE"/>
    <property type="match status" value="1"/>
</dbReference>
<feature type="compositionally biased region" description="Low complexity" evidence="13">
    <location>
        <begin position="17"/>
        <end position="47"/>
    </location>
</feature>
<dbReference type="InterPro" id="IPR002305">
    <property type="entry name" value="aa-tRNA-synth_Ic"/>
</dbReference>
<evidence type="ECO:0000256" key="13">
    <source>
        <dbReference type="SAM" id="MobiDB-lite"/>
    </source>
</evidence>
<evidence type="ECO:0000256" key="8">
    <source>
        <dbReference type="ARBA" id="ARBA00023146"/>
    </source>
</evidence>
<evidence type="ECO:0000256" key="12">
    <source>
        <dbReference type="SAM" id="Coils"/>
    </source>
</evidence>
<dbReference type="GO" id="GO:0006457">
    <property type="term" value="P:protein folding"/>
    <property type="evidence" value="ECO:0007669"/>
    <property type="project" value="InterPro"/>
</dbReference>
<feature type="region of interest" description="Disordered" evidence="13">
    <location>
        <begin position="1"/>
        <end position="50"/>
    </location>
</feature>
<keyword evidence="8 11" id="KW-0030">Aminoacyl-tRNA synthetase</keyword>
<keyword evidence="5 11" id="KW-0547">Nucleotide-binding</keyword>
<dbReference type="Proteomes" id="UP000467840">
    <property type="component" value="Unassembled WGS sequence"/>
</dbReference>